<gene>
    <name evidence="4" type="ORF">JMJ35_000229</name>
</gene>
<dbReference type="PANTHER" id="PTHR13452">
    <property type="entry name" value="THUMP DOMAIN CONTAINING PROTEIN 1-RELATED"/>
    <property type="match status" value="1"/>
</dbReference>
<dbReference type="Proteomes" id="UP001166286">
    <property type="component" value="Unassembled WGS sequence"/>
</dbReference>
<evidence type="ECO:0000313" key="4">
    <source>
        <dbReference type="EMBL" id="KAK0517074.1"/>
    </source>
</evidence>
<comment type="caution">
    <text evidence="4">The sequence shown here is derived from an EMBL/GenBank/DDBJ whole genome shotgun (WGS) entry which is preliminary data.</text>
</comment>
<evidence type="ECO:0000256" key="1">
    <source>
        <dbReference type="PROSITE-ProRule" id="PRU00529"/>
    </source>
</evidence>
<dbReference type="PROSITE" id="PS51165">
    <property type="entry name" value="THUMP"/>
    <property type="match status" value="1"/>
</dbReference>
<evidence type="ECO:0000256" key="2">
    <source>
        <dbReference type="SAM" id="MobiDB-lite"/>
    </source>
</evidence>
<name>A0AA39RAZ6_9LECA</name>
<protein>
    <recommendedName>
        <fullName evidence="3">THUMP domain-containing protein</fullName>
    </recommendedName>
</protein>
<keyword evidence="1" id="KW-0694">RNA-binding</keyword>
<evidence type="ECO:0000313" key="5">
    <source>
        <dbReference type="Proteomes" id="UP001166286"/>
    </source>
</evidence>
<accession>A0AA39RAZ6</accession>
<organism evidence="4 5">
    <name type="scientific">Cladonia borealis</name>
    <dbReference type="NCBI Taxonomy" id="184061"/>
    <lineage>
        <taxon>Eukaryota</taxon>
        <taxon>Fungi</taxon>
        <taxon>Dikarya</taxon>
        <taxon>Ascomycota</taxon>
        <taxon>Pezizomycotina</taxon>
        <taxon>Lecanoromycetes</taxon>
        <taxon>OSLEUM clade</taxon>
        <taxon>Lecanoromycetidae</taxon>
        <taxon>Lecanorales</taxon>
        <taxon>Lecanorineae</taxon>
        <taxon>Cladoniaceae</taxon>
        <taxon>Cladonia</taxon>
    </lineage>
</organism>
<feature type="region of interest" description="Disordered" evidence="2">
    <location>
        <begin position="1"/>
        <end position="28"/>
    </location>
</feature>
<dbReference type="SUPFAM" id="SSF143437">
    <property type="entry name" value="THUMP domain-like"/>
    <property type="match status" value="1"/>
</dbReference>
<dbReference type="AlphaFoldDB" id="A0AA39RAZ6"/>
<feature type="region of interest" description="Disordered" evidence="2">
    <location>
        <begin position="285"/>
        <end position="340"/>
    </location>
</feature>
<evidence type="ECO:0000259" key="3">
    <source>
        <dbReference type="PROSITE" id="PS51165"/>
    </source>
</evidence>
<dbReference type="GO" id="GO:0003723">
    <property type="term" value="F:RNA binding"/>
    <property type="evidence" value="ECO:0007669"/>
    <property type="project" value="UniProtKB-UniRule"/>
</dbReference>
<dbReference type="EMBL" id="JAFEKC020000001">
    <property type="protein sequence ID" value="KAK0517074.1"/>
    <property type="molecule type" value="Genomic_DNA"/>
</dbReference>
<dbReference type="InterPro" id="IPR004114">
    <property type="entry name" value="THUMP_dom"/>
</dbReference>
<dbReference type="PANTHER" id="PTHR13452:SF10">
    <property type="entry name" value="THUMP DOMAIN-CONTAINING PROTEIN 1"/>
    <property type="match status" value="1"/>
</dbReference>
<dbReference type="SMART" id="SM00981">
    <property type="entry name" value="THUMP"/>
    <property type="match status" value="1"/>
</dbReference>
<feature type="domain" description="THUMP" evidence="3">
    <location>
        <begin position="147"/>
        <end position="253"/>
    </location>
</feature>
<proteinExistence type="predicted"/>
<reference evidence="4" key="1">
    <citation type="submission" date="2023-03" db="EMBL/GenBank/DDBJ databases">
        <title>Complete genome of Cladonia borealis.</title>
        <authorList>
            <person name="Park H."/>
        </authorList>
    </citation>
    <scope>NUCLEOTIDE SEQUENCE</scope>
    <source>
        <strain evidence="4">ANT050790</strain>
    </source>
</reference>
<dbReference type="CDD" id="cd11717">
    <property type="entry name" value="THUMP_THUMPD1_like"/>
    <property type="match status" value="1"/>
</dbReference>
<feature type="compositionally biased region" description="Polar residues" evidence="2">
    <location>
        <begin position="310"/>
        <end position="324"/>
    </location>
</feature>
<dbReference type="FunFam" id="3.30.2300.10:FF:000001">
    <property type="entry name" value="THUMP domain-containing protein 1"/>
    <property type="match status" value="1"/>
</dbReference>
<sequence>MKGNTKRKSEASIGDSDPKWPKPWRVPKKGQANYAAPIIEPGDAGIWATCEMGKEGKCTAELRDLFDEYAAKLYGTSEDQIEVEDSDDEAEVDIEAEIKKEVQGMKSKTTRKEALFQPVKVDIQCVLFFKTRKPVEPVDFVHRICHDAVQGATKKHRWVKRLTPMTIMGKATVEGLEKVAQTVLQPVFHADDCPSRKFAIRPTRRNHNVMKRDEIIRQIASAVGPRHSVDLKGYDYLILVDVYRGVLGMSVVRNDFEALKQFNLAEIYNPSQPITKPEAERIKNCENTEEAEESHDAIPNRGKTGEIQASDATSQEIPNTTVGDSETRRPLATTSTSSLS</sequence>
<dbReference type="Gene3D" id="3.30.2300.10">
    <property type="entry name" value="THUMP superfamily"/>
    <property type="match status" value="1"/>
</dbReference>
<dbReference type="GO" id="GO:0006400">
    <property type="term" value="P:tRNA modification"/>
    <property type="evidence" value="ECO:0007669"/>
    <property type="project" value="InterPro"/>
</dbReference>
<dbReference type="InterPro" id="IPR040183">
    <property type="entry name" value="THUMPD1-like"/>
</dbReference>
<keyword evidence="5" id="KW-1185">Reference proteome</keyword>
<dbReference type="Pfam" id="PF02926">
    <property type="entry name" value="THUMP"/>
    <property type="match status" value="1"/>
</dbReference>